<feature type="region of interest" description="Disordered" evidence="2">
    <location>
        <begin position="602"/>
        <end position="637"/>
    </location>
</feature>
<dbReference type="Proteomes" id="UP000433883">
    <property type="component" value="Unassembled WGS sequence"/>
</dbReference>
<dbReference type="SUPFAM" id="SSF51679">
    <property type="entry name" value="Bacterial luciferase-like"/>
    <property type="match status" value="1"/>
</dbReference>
<accession>A0A8H3Z2D5</accession>
<reference evidence="5 6" key="1">
    <citation type="submission" date="2019-11" db="EMBL/GenBank/DDBJ databases">
        <title>Venturia inaequalis Genome Resource.</title>
        <authorList>
            <person name="Lichtner F.J."/>
        </authorList>
    </citation>
    <scope>NUCLEOTIDE SEQUENCE [LARGE SCALE GENOMIC DNA]</scope>
    <source>
        <strain evidence="5">Bline_iso_100314</strain>
    </source>
</reference>
<dbReference type="InterPro" id="IPR016215">
    <property type="entry name" value="NTA_MOA"/>
</dbReference>
<evidence type="ECO:0000256" key="1">
    <source>
        <dbReference type="ARBA" id="ARBA00033748"/>
    </source>
</evidence>
<dbReference type="Pfam" id="PF00296">
    <property type="entry name" value="Bac_luciferase"/>
    <property type="match status" value="1"/>
</dbReference>
<evidence type="ECO:0000256" key="2">
    <source>
        <dbReference type="SAM" id="MobiDB-lite"/>
    </source>
</evidence>
<proteinExistence type="inferred from homology"/>
<organism evidence="5 6">
    <name type="scientific">Venturia inaequalis</name>
    <name type="common">Apple scab fungus</name>
    <dbReference type="NCBI Taxonomy" id="5025"/>
    <lineage>
        <taxon>Eukaryota</taxon>
        <taxon>Fungi</taxon>
        <taxon>Dikarya</taxon>
        <taxon>Ascomycota</taxon>
        <taxon>Pezizomycotina</taxon>
        <taxon>Dothideomycetes</taxon>
        <taxon>Pleosporomycetidae</taxon>
        <taxon>Venturiales</taxon>
        <taxon>Venturiaceae</taxon>
        <taxon>Venturia</taxon>
    </lineage>
</organism>
<keyword evidence="3" id="KW-0732">Signal</keyword>
<name>A0A8H3Z2D5_VENIN</name>
<dbReference type="Pfam" id="PF14273">
    <property type="entry name" value="DUF4360"/>
    <property type="match status" value="1"/>
</dbReference>
<dbReference type="InterPro" id="IPR036661">
    <property type="entry name" value="Luciferase-like_sf"/>
</dbReference>
<dbReference type="InterPro" id="IPR051260">
    <property type="entry name" value="Diverse_substr_monoxygenases"/>
</dbReference>
<dbReference type="PANTHER" id="PTHR30011">
    <property type="entry name" value="ALKANESULFONATE MONOOXYGENASE-RELATED"/>
    <property type="match status" value="1"/>
</dbReference>
<sequence>MKFSAILLLAASALATPIVDPNAPPAEEVTITSAVTSGNGCPSGTVQTTFSPDKTVATFGFDAFQTYIGPKTKPQDHSKNCQIHLSLKYPGGFQFSLLEATYHGYARLDAGVTGSFTSSYYFSQAATKTSISKATISGPDYLNGLIYTKADVIENASLIWSPCGANGILNINNRITLTAPSEGKAAGELANDDATVKFTQLLAFKNPQDNSPTKDRLPYWLSLARLAEKGKISTIFIADSYAGHNIYAGSADASYKGGSHVGKLDPLVIVGAMAAVTGSVGFGVTATQAMGKEEVMPHDERYLAAEEYMEIVYRLWEQSWEDGAQVWQEEPEMAYDPSKIRKVNFDGKYFKMNAFHQTHPSPQRTPLLFQAGSSKAGIAFGGKHAEAIFCANPTIQSCKKYTAAVRAKAVEEGRDPSSVKFFLGIMPFIGRTQEEAEAKFEKARKYASVNGGLARFSGFTNVDLSQYEVDEEFDFEGKHHENTIQGVIDNIKLIGEHKVFTPRVVAEMFALGGSGPRPVGTPELVADFFEKWWREGDLDGFNVNYVANPGSFEDVVELLVPELQRRGIYWNDYAVPGGTARENLYGKEGEKLLALEHPGAKFRWNAPGMSSNGESEPVESNGTSSVPPNKKRRIDAA</sequence>
<dbReference type="Gene3D" id="3.20.20.30">
    <property type="entry name" value="Luciferase-like domain"/>
    <property type="match status" value="2"/>
</dbReference>
<comment type="similarity">
    <text evidence="1">Belongs to the NtaA/SnaA/DszA monooxygenase family.</text>
</comment>
<dbReference type="AlphaFoldDB" id="A0A8H3Z2D5"/>
<feature type="domain" description="Luciferase-like" evidence="4">
    <location>
        <begin position="296"/>
        <end position="527"/>
    </location>
</feature>
<feature type="compositionally biased region" description="Polar residues" evidence="2">
    <location>
        <begin position="608"/>
        <end position="627"/>
    </location>
</feature>
<evidence type="ECO:0000313" key="6">
    <source>
        <dbReference type="Proteomes" id="UP000433883"/>
    </source>
</evidence>
<evidence type="ECO:0000313" key="5">
    <source>
        <dbReference type="EMBL" id="KAE9978162.1"/>
    </source>
</evidence>
<protein>
    <recommendedName>
        <fullName evidence="4">Luciferase-like domain-containing protein</fullName>
    </recommendedName>
</protein>
<feature type="chain" id="PRO_5034316054" description="Luciferase-like domain-containing protein" evidence="3">
    <location>
        <begin position="16"/>
        <end position="637"/>
    </location>
</feature>
<dbReference type="GO" id="GO:0016705">
    <property type="term" value="F:oxidoreductase activity, acting on paired donors, with incorporation or reduction of molecular oxygen"/>
    <property type="evidence" value="ECO:0007669"/>
    <property type="project" value="InterPro"/>
</dbReference>
<feature type="signal peptide" evidence="3">
    <location>
        <begin position="1"/>
        <end position="15"/>
    </location>
</feature>
<comment type="caution">
    <text evidence="5">The sequence shown here is derived from an EMBL/GenBank/DDBJ whole genome shotgun (WGS) entry which is preliminary data.</text>
</comment>
<dbReference type="GO" id="GO:0004497">
    <property type="term" value="F:monooxygenase activity"/>
    <property type="evidence" value="ECO:0007669"/>
    <property type="project" value="UniProtKB-KW"/>
</dbReference>
<evidence type="ECO:0000259" key="4">
    <source>
        <dbReference type="Pfam" id="PF00296"/>
    </source>
</evidence>
<dbReference type="InterPro" id="IPR025649">
    <property type="entry name" value="DUF4360"/>
</dbReference>
<dbReference type="PANTHER" id="PTHR30011:SF30">
    <property type="entry name" value="XENOBIOTIC COMPOUND MONOOXYGENASE, DSZA FAMILY (AFU_ORTHOLOGUE AFUA_6G01920)"/>
    <property type="match status" value="1"/>
</dbReference>
<evidence type="ECO:0000256" key="3">
    <source>
        <dbReference type="SAM" id="SignalP"/>
    </source>
</evidence>
<gene>
    <name evidence="5" type="ORF">BLS_000840</name>
</gene>
<dbReference type="EMBL" id="WNWQ01000117">
    <property type="protein sequence ID" value="KAE9978162.1"/>
    <property type="molecule type" value="Genomic_DNA"/>
</dbReference>
<dbReference type="NCBIfam" id="TIGR03860">
    <property type="entry name" value="FMN_nitrolo"/>
    <property type="match status" value="1"/>
</dbReference>
<dbReference type="InterPro" id="IPR011251">
    <property type="entry name" value="Luciferase-like_dom"/>
</dbReference>